<name>A0A1D8I4V0_9BURK</name>
<keyword evidence="4 6" id="KW-1133">Transmembrane helix</keyword>
<evidence type="ECO:0000313" key="9">
    <source>
        <dbReference type="EMBL" id="CAB3942994.1"/>
    </source>
</evidence>
<feature type="transmembrane region" description="Helical" evidence="6">
    <location>
        <begin position="52"/>
        <end position="73"/>
    </location>
</feature>
<keyword evidence="3 6" id="KW-0812">Transmembrane</keyword>
<feature type="transmembrane region" description="Helical" evidence="6">
    <location>
        <begin position="85"/>
        <end position="105"/>
    </location>
</feature>
<feature type="transmembrane region" description="Helical" evidence="6">
    <location>
        <begin position="283"/>
        <end position="303"/>
    </location>
</feature>
<comment type="similarity">
    <text evidence="2">Belongs to the EamA transporter family.</text>
</comment>
<dbReference type="AlphaFoldDB" id="A0A1D8I4V0"/>
<dbReference type="InterPro" id="IPR000620">
    <property type="entry name" value="EamA_dom"/>
</dbReference>
<dbReference type="PANTHER" id="PTHR32322:SF2">
    <property type="entry name" value="EAMA DOMAIN-CONTAINING PROTEIN"/>
    <property type="match status" value="1"/>
</dbReference>
<dbReference type="InterPro" id="IPR050638">
    <property type="entry name" value="AA-Vitamin_Transporters"/>
</dbReference>
<evidence type="ECO:0000256" key="5">
    <source>
        <dbReference type="ARBA" id="ARBA00023136"/>
    </source>
</evidence>
<dbReference type="EMBL" id="CADILE010000008">
    <property type="protein sequence ID" value="CAB3877122.1"/>
    <property type="molecule type" value="Genomic_DNA"/>
</dbReference>
<organism evidence="8 10">
    <name type="scientific">Achromobacter ruhlandii</name>
    <dbReference type="NCBI Taxonomy" id="72557"/>
    <lineage>
        <taxon>Bacteria</taxon>
        <taxon>Pseudomonadati</taxon>
        <taxon>Pseudomonadota</taxon>
        <taxon>Betaproteobacteria</taxon>
        <taxon>Burkholderiales</taxon>
        <taxon>Alcaligenaceae</taxon>
        <taxon>Achromobacter</taxon>
    </lineage>
</organism>
<evidence type="ECO:0000313" key="11">
    <source>
        <dbReference type="Proteomes" id="UP000494161"/>
    </source>
</evidence>
<dbReference type="Proteomes" id="UP000494122">
    <property type="component" value="Unassembled WGS sequence"/>
</dbReference>
<feature type="transmembrane region" description="Helical" evidence="6">
    <location>
        <begin position="227"/>
        <end position="247"/>
    </location>
</feature>
<protein>
    <recommendedName>
        <fullName evidence="7">EamA domain-containing protein</fullName>
    </recommendedName>
</protein>
<feature type="domain" description="EamA" evidence="7">
    <location>
        <begin position="165"/>
        <end position="296"/>
    </location>
</feature>
<feature type="transmembrane region" description="Helical" evidence="6">
    <location>
        <begin position="194"/>
        <end position="215"/>
    </location>
</feature>
<feature type="domain" description="EamA" evidence="7">
    <location>
        <begin position="24"/>
        <end position="145"/>
    </location>
</feature>
<feature type="transmembrane region" description="Helical" evidence="6">
    <location>
        <begin position="27"/>
        <end position="46"/>
    </location>
</feature>
<evidence type="ECO:0000256" key="3">
    <source>
        <dbReference type="ARBA" id="ARBA00022692"/>
    </source>
</evidence>
<evidence type="ECO:0000256" key="6">
    <source>
        <dbReference type="SAM" id="Phobius"/>
    </source>
</evidence>
<evidence type="ECO:0000313" key="10">
    <source>
        <dbReference type="Proteomes" id="UP000494122"/>
    </source>
</evidence>
<dbReference type="RefSeq" id="WP_100508681.1">
    <property type="nucleotide sequence ID" value="NZ_CADIKY010000007.1"/>
</dbReference>
<evidence type="ECO:0000313" key="8">
    <source>
        <dbReference type="EMBL" id="CAB3877122.1"/>
    </source>
</evidence>
<evidence type="ECO:0000259" key="7">
    <source>
        <dbReference type="Pfam" id="PF00892"/>
    </source>
</evidence>
<feature type="transmembrane region" description="Helical" evidence="6">
    <location>
        <begin position="139"/>
        <end position="156"/>
    </location>
</feature>
<keyword evidence="11" id="KW-1185">Reference proteome</keyword>
<accession>A0A1D8I4V0</accession>
<sequence>MRRTALYPSPQAAPVASRPSPWEGYGYGLLGVLVFSLTLPMTRLAVAELPPLLVGLGRALLAAVPALALLWLTRSRRPDRREWPGVILAALGIVVGWPLASTLAMQTVASSHGAVFNGLLPLSTAVFAAWRSGERPSPAFWGWAMVGAALVCAFALREGQGALAMGDFWLLLAVLLGGMGYAEGARASRTLGGWRTICWALAISAPVLAVPVGWMASRQAGWPAVDVIWACAYLAFGSMFLGFFAWYRGLAAGGIARVGQIQLLQPFLTVLAAALFFGEAVDLTTFLFALAVIVVIAGGRRAIVGVKK</sequence>
<comment type="subcellular location">
    <subcellularLocation>
        <location evidence="1">Membrane</location>
        <topology evidence="1">Multi-pass membrane protein</topology>
    </subcellularLocation>
</comment>
<reference evidence="10 11" key="1">
    <citation type="submission" date="2020-04" db="EMBL/GenBank/DDBJ databases">
        <authorList>
            <person name="De Canck E."/>
        </authorList>
    </citation>
    <scope>NUCLEOTIDE SEQUENCE [LARGE SCALE GENOMIC DNA]</scope>
    <source>
        <strain evidence="8 10">LMG 3328</strain>
        <strain evidence="9 11">LMG 7053</strain>
    </source>
</reference>
<feature type="transmembrane region" description="Helical" evidence="6">
    <location>
        <begin position="162"/>
        <end position="182"/>
    </location>
</feature>
<keyword evidence="5 6" id="KW-0472">Membrane</keyword>
<dbReference type="SUPFAM" id="SSF103481">
    <property type="entry name" value="Multidrug resistance efflux transporter EmrE"/>
    <property type="match status" value="2"/>
</dbReference>
<dbReference type="EMBL" id="CADILJ010000007">
    <property type="protein sequence ID" value="CAB3942994.1"/>
    <property type="molecule type" value="Genomic_DNA"/>
</dbReference>
<dbReference type="Pfam" id="PF00892">
    <property type="entry name" value="EamA"/>
    <property type="match status" value="2"/>
</dbReference>
<gene>
    <name evidence="8" type="ORF">LMG3328_03096</name>
    <name evidence="9" type="ORF">LMG7053_01302</name>
</gene>
<evidence type="ECO:0000256" key="1">
    <source>
        <dbReference type="ARBA" id="ARBA00004141"/>
    </source>
</evidence>
<dbReference type="GO" id="GO:0016020">
    <property type="term" value="C:membrane"/>
    <property type="evidence" value="ECO:0007669"/>
    <property type="project" value="UniProtKB-SubCell"/>
</dbReference>
<proteinExistence type="inferred from homology"/>
<evidence type="ECO:0000256" key="4">
    <source>
        <dbReference type="ARBA" id="ARBA00022989"/>
    </source>
</evidence>
<dbReference type="InterPro" id="IPR037185">
    <property type="entry name" value="EmrE-like"/>
</dbReference>
<evidence type="ECO:0000256" key="2">
    <source>
        <dbReference type="ARBA" id="ARBA00007362"/>
    </source>
</evidence>
<dbReference type="GeneID" id="55558666"/>
<dbReference type="Proteomes" id="UP000494161">
    <property type="component" value="Unassembled WGS sequence"/>
</dbReference>
<dbReference type="PANTHER" id="PTHR32322">
    <property type="entry name" value="INNER MEMBRANE TRANSPORTER"/>
    <property type="match status" value="1"/>
</dbReference>